<dbReference type="WBParaSite" id="MhA1_Contig1370.frz3.gene3">
    <property type="protein sequence ID" value="MhA1_Contig1370.frz3.gene3"/>
    <property type="gene ID" value="MhA1_Contig1370.frz3.gene3"/>
</dbReference>
<organism evidence="2 3">
    <name type="scientific">Meloidogyne hapla</name>
    <name type="common">Root-knot nematode worm</name>
    <dbReference type="NCBI Taxonomy" id="6305"/>
    <lineage>
        <taxon>Eukaryota</taxon>
        <taxon>Metazoa</taxon>
        <taxon>Ecdysozoa</taxon>
        <taxon>Nematoda</taxon>
        <taxon>Chromadorea</taxon>
        <taxon>Rhabditida</taxon>
        <taxon>Tylenchina</taxon>
        <taxon>Tylenchomorpha</taxon>
        <taxon>Tylenchoidea</taxon>
        <taxon>Meloidogynidae</taxon>
        <taxon>Meloidogyninae</taxon>
        <taxon>Meloidogyne</taxon>
    </lineage>
</organism>
<accession>A0A1I8B5I1</accession>
<evidence type="ECO:0000313" key="2">
    <source>
        <dbReference type="Proteomes" id="UP000095281"/>
    </source>
</evidence>
<reference evidence="3" key="1">
    <citation type="submission" date="2016-11" db="UniProtKB">
        <authorList>
            <consortium name="WormBaseParasite"/>
        </authorList>
    </citation>
    <scope>IDENTIFICATION</scope>
</reference>
<proteinExistence type="predicted"/>
<sequence>MYSLPTEAQFDVFKYLNFDQFFSIKQTNLYFRNFINKYENELAHLEFFEIDIVDIDQCSTIAYLLIKPIPETFNFPVSKQLEETWKDAIEKSIPLYLQVYESIENLVVRLYKEELIEILFENEATNIPLKFNTKEAIISTCFKNGQIKSFLKLSLEYFFISESFEIFFGDIAMDNTEEYIYILLNILINEGSKFPNVWYICLELPELYDLLIKNIEISKDCSKIVKEIRFGGVQWPIILSERAENIKKEGANCYFKFTSYQLSNIHNPKVKFSIYNKQNDDGTISDVEIERIN</sequence>
<protein>
    <submittedName>
        <fullName evidence="3">F-box domain-containing protein</fullName>
    </submittedName>
</protein>
<dbReference type="AlphaFoldDB" id="A0A1I8B5I1"/>
<dbReference type="PROSITE" id="PS50181">
    <property type="entry name" value="FBOX"/>
    <property type="match status" value="1"/>
</dbReference>
<keyword evidence="2" id="KW-1185">Reference proteome</keyword>
<dbReference type="InterPro" id="IPR001810">
    <property type="entry name" value="F-box_dom"/>
</dbReference>
<dbReference type="Proteomes" id="UP000095281">
    <property type="component" value="Unplaced"/>
</dbReference>
<evidence type="ECO:0000259" key="1">
    <source>
        <dbReference type="PROSITE" id="PS50181"/>
    </source>
</evidence>
<evidence type="ECO:0000313" key="3">
    <source>
        <dbReference type="WBParaSite" id="MhA1_Contig1370.frz3.gene3"/>
    </source>
</evidence>
<feature type="domain" description="F-box" evidence="1">
    <location>
        <begin position="1"/>
        <end position="45"/>
    </location>
</feature>
<name>A0A1I8B5I1_MELHA</name>